<sequence>MKQTKKDEFGNDIYWYVLGDEINEWVESLRDVFDPVPLEHFAASVKCDLDTQYDFARSQLDFVSEQLADVDVVTVLFEQYMDRLPKFSGKYIASCPELIWGAGNTEEECIADAKHWLEGNNGAPMSLSEAEIELHEATDRAYLAVKEYGADAERHIVKLFGGWTVKSKYFHVSELPGTVD</sequence>
<organism evidence="1 2">
    <name type="scientific">Duganella flavida</name>
    <dbReference type="NCBI Taxonomy" id="2692175"/>
    <lineage>
        <taxon>Bacteria</taxon>
        <taxon>Pseudomonadati</taxon>
        <taxon>Pseudomonadota</taxon>
        <taxon>Betaproteobacteria</taxon>
        <taxon>Burkholderiales</taxon>
        <taxon>Oxalobacteraceae</taxon>
        <taxon>Telluria group</taxon>
        <taxon>Duganella</taxon>
    </lineage>
</organism>
<dbReference type="EMBL" id="WWCN01000006">
    <property type="protein sequence ID" value="MYM23271.1"/>
    <property type="molecule type" value="Genomic_DNA"/>
</dbReference>
<dbReference type="Proteomes" id="UP000479335">
    <property type="component" value="Unassembled WGS sequence"/>
</dbReference>
<gene>
    <name evidence="1" type="ORF">GTP46_11500</name>
</gene>
<protein>
    <submittedName>
        <fullName evidence="1">Uncharacterized protein</fullName>
    </submittedName>
</protein>
<evidence type="ECO:0000313" key="1">
    <source>
        <dbReference type="EMBL" id="MYM23271.1"/>
    </source>
</evidence>
<keyword evidence="2" id="KW-1185">Reference proteome</keyword>
<accession>A0A6L8KFN1</accession>
<proteinExistence type="predicted"/>
<comment type="caution">
    <text evidence="1">The sequence shown here is derived from an EMBL/GenBank/DDBJ whole genome shotgun (WGS) entry which is preliminary data.</text>
</comment>
<evidence type="ECO:0000313" key="2">
    <source>
        <dbReference type="Proteomes" id="UP000479335"/>
    </source>
</evidence>
<name>A0A6L8KFN1_9BURK</name>
<reference evidence="1 2" key="1">
    <citation type="submission" date="2019-12" db="EMBL/GenBank/DDBJ databases">
        <title>Novel species isolated from a subtropical stream in China.</title>
        <authorList>
            <person name="Lu H."/>
        </authorList>
    </citation>
    <scope>NUCLEOTIDE SEQUENCE [LARGE SCALE GENOMIC DNA]</scope>
    <source>
        <strain evidence="1 2">FT135W</strain>
    </source>
</reference>
<dbReference type="RefSeq" id="WP_161006763.1">
    <property type="nucleotide sequence ID" value="NZ_WWCN01000006.1"/>
</dbReference>
<dbReference type="AlphaFoldDB" id="A0A6L8KFN1"/>